<dbReference type="EMBL" id="JBHSBH010000004">
    <property type="protein sequence ID" value="MFC3995557.1"/>
    <property type="molecule type" value="Genomic_DNA"/>
</dbReference>
<dbReference type="PANTHER" id="PTHR43172">
    <property type="entry name" value="ADENYLOSUCCINATE LYASE"/>
    <property type="match status" value="1"/>
</dbReference>
<protein>
    <submittedName>
        <fullName evidence="4">3-carboxy-cis,cis-muconate cycloisomerase</fullName>
        <ecNumber evidence="4">5.5.1.2</ecNumber>
    </submittedName>
</protein>
<dbReference type="GO" id="GO:0047472">
    <property type="term" value="F:3-carboxy-cis,cis-muconate cycloisomerase activity"/>
    <property type="evidence" value="ECO:0007669"/>
    <property type="project" value="UniProtKB-EC"/>
</dbReference>
<gene>
    <name evidence="4" type="primary">pcaB</name>
    <name evidence="4" type="ORF">ACFOVU_06510</name>
</gene>
<keyword evidence="4" id="KW-0413">Isomerase</keyword>
<evidence type="ECO:0000313" key="5">
    <source>
        <dbReference type="Proteomes" id="UP001595847"/>
    </source>
</evidence>
<keyword evidence="1" id="KW-0456">Lyase</keyword>
<evidence type="ECO:0000256" key="1">
    <source>
        <dbReference type="ARBA" id="ARBA00023239"/>
    </source>
</evidence>
<comment type="similarity">
    <text evidence="2">Belongs to the class-II fumarase/aspartase family.</text>
</comment>
<evidence type="ECO:0000259" key="3">
    <source>
        <dbReference type="SMART" id="SM00998"/>
    </source>
</evidence>
<dbReference type="Pfam" id="PF00206">
    <property type="entry name" value="Lyase_1"/>
    <property type="match status" value="1"/>
</dbReference>
<dbReference type="InterPro" id="IPR008948">
    <property type="entry name" value="L-Aspartase-like"/>
</dbReference>
<dbReference type="InterPro" id="IPR012789">
    <property type="entry name" value="Protocat_PcaB-like"/>
</dbReference>
<dbReference type="Pfam" id="PF10397">
    <property type="entry name" value="ADSL_C"/>
    <property type="match status" value="1"/>
</dbReference>
<dbReference type="Proteomes" id="UP001595847">
    <property type="component" value="Unassembled WGS sequence"/>
</dbReference>
<reference evidence="5" key="1">
    <citation type="journal article" date="2019" name="Int. J. Syst. Evol. Microbiol.">
        <title>The Global Catalogue of Microorganisms (GCM) 10K type strain sequencing project: providing services to taxonomists for standard genome sequencing and annotation.</title>
        <authorList>
            <consortium name="The Broad Institute Genomics Platform"/>
            <consortium name="The Broad Institute Genome Sequencing Center for Infectious Disease"/>
            <person name="Wu L."/>
            <person name="Ma J."/>
        </authorList>
    </citation>
    <scope>NUCLEOTIDE SEQUENCE [LARGE SCALE GENOMIC DNA]</scope>
    <source>
        <strain evidence="5">TBRC 1826</strain>
    </source>
</reference>
<keyword evidence="5" id="KW-1185">Reference proteome</keyword>
<dbReference type="NCBIfam" id="TIGR02426">
    <property type="entry name" value="protocat_pcaB"/>
    <property type="match status" value="1"/>
</dbReference>
<evidence type="ECO:0000313" key="4">
    <source>
        <dbReference type="EMBL" id="MFC3995557.1"/>
    </source>
</evidence>
<dbReference type="Gene3D" id="1.20.200.10">
    <property type="entry name" value="Fumarase/aspartase (Central domain)"/>
    <property type="match status" value="1"/>
</dbReference>
<dbReference type="InterPro" id="IPR022761">
    <property type="entry name" value="Fumarate_lyase_N"/>
</dbReference>
<organism evidence="4 5">
    <name type="scientific">Nocardiopsis sediminis</name>
    <dbReference type="NCBI Taxonomy" id="1778267"/>
    <lineage>
        <taxon>Bacteria</taxon>
        <taxon>Bacillati</taxon>
        <taxon>Actinomycetota</taxon>
        <taxon>Actinomycetes</taxon>
        <taxon>Streptosporangiales</taxon>
        <taxon>Nocardiopsidaceae</taxon>
        <taxon>Nocardiopsis</taxon>
    </lineage>
</organism>
<name>A0ABV8FHH1_9ACTN</name>
<dbReference type="EC" id="5.5.1.2" evidence="4"/>
<dbReference type="SMART" id="SM00998">
    <property type="entry name" value="ADSL_C"/>
    <property type="match status" value="1"/>
</dbReference>
<dbReference type="PANTHER" id="PTHR43172:SF2">
    <property type="entry name" value="ADENYLOSUCCINATE LYASE C-TERMINAL DOMAIN-CONTAINING PROTEIN"/>
    <property type="match status" value="1"/>
</dbReference>
<dbReference type="PRINTS" id="PR00145">
    <property type="entry name" value="ARGSUCLYASE"/>
</dbReference>
<feature type="domain" description="Adenylosuccinate lyase C-terminal" evidence="3">
    <location>
        <begin position="359"/>
        <end position="436"/>
    </location>
</feature>
<dbReference type="RefSeq" id="WP_378530768.1">
    <property type="nucleotide sequence ID" value="NZ_JBHSBH010000004.1"/>
</dbReference>
<comment type="caution">
    <text evidence="4">The sequence shown here is derived from an EMBL/GenBank/DDBJ whole genome shotgun (WGS) entry which is preliminary data.</text>
</comment>
<dbReference type="PRINTS" id="PR00149">
    <property type="entry name" value="FUMRATELYASE"/>
</dbReference>
<proteinExistence type="inferred from homology"/>
<dbReference type="Gene3D" id="1.10.40.30">
    <property type="entry name" value="Fumarase/aspartase (C-terminal domain)"/>
    <property type="match status" value="1"/>
</dbReference>
<dbReference type="InterPro" id="IPR000362">
    <property type="entry name" value="Fumarate_lyase_fam"/>
</dbReference>
<evidence type="ECO:0000256" key="2">
    <source>
        <dbReference type="ARBA" id="ARBA00034772"/>
    </source>
</evidence>
<dbReference type="SUPFAM" id="SSF48557">
    <property type="entry name" value="L-aspartase-like"/>
    <property type="match status" value="1"/>
</dbReference>
<sequence>MMGLFAGVFGHGGIERQVDDGAWLRALLDAEAALARAHAACGRITAADAEAVARACVPDAVDAEAIGRAAADGGNPVIPLVREVTRAVGGDAARHVHTGATSQDIMDTAAMLVARRAGAVILAEGAAATGALAGLAAGHRGTLMAGRTLLQQALPVTFGLVAAGWLNGVGTALERLDAVLAEGCAVQLGGAAGTLASLGDDGPRVAAAFAAELGLAEPLLPWHTDRGRIADLAGALARVSGAVGKAAGDIVLLAQTEVGEAAEAGGAGVGGSSTLPHKRNPVAAVSAVACAEQAPGLAATLLAAQVQQHQRAAGAWQSEWPALTHLLRVTGAAVAWLGTSLERLHVDPARMRANLDLTGGFALAERVTTDLAADLGRLPAHDLVRAACTEASDSGRNLADTLADRLAGRRTRDEIAALLDPAAYLGQAGEFTDRALQAHHARAAQRPRFPRP</sequence>
<dbReference type="InterPro" id="IPR019468">
    <property type="entry name" value="AdenyloSucc_lyase_C"/>
</dbReference>
<accession>A0ABV8FHH1</accession>